<dbReference type="EMBL" id="MDYO01000014">
    <property type="protein sequence ID" value="OQD96816.1"/>
    <property type="molecule type" value="Genomic_DNA"/>
</dbReference>
<accession>A0A1V6R6L0</accession>
<keyword evidence="1" id="KW-0863">Zinc-finger</keyword>
<name>A0A1V6R6L0_9EURO</name>
<evidence type="ECO:0000313" key="5">
    <source>
        <dbReference type="Proteomes" id="UP000191612"/>
    </source>
</evidence>
<dbReference type="PROSITE" id="PS00028">
    <property type="entry name" value="ZINC_FINGER_C2H2_1"/>
    <property type="match status" value="1"/>
</dbReference>
<evidence type="ECO:0000313" key="4">
    <source>
        <dbReference type="EMBL" id="OQD96816.1"/>
    </source>
</evidence>
<feature type="compositionally biased region" description="Polar residues" evidence="2">
    <location>
        <begin position="120"/>
        <end position="134"/>
    </location>
</feature>
<dbReference type="PROSITE" id="PS50157">
    <property type="entry name" value="ZINC_FINGER_C2H2_2"/>
    <property type="match status" value="1"/>
</dbReference>
<evidence type="ECO:0000256" key="2">
    <source>
        <dbReference type="SAM" id="MobiDB-lite"/>
    </source>
</evidence>
<feature type="region of interest" description="Disordered" evidence="2">
    <location>
        <begin position="114"/>
        <end position="172"/>
    </location>
</feature>
<proteinExistence type="predicted"/>
<keyword evidence="1" id="KW-0479">Metal-binding</keyword>
<gene>
    <name evidence="4" type="ORF">PENSOL_c014G01863</name>
</gene>
<dbReference type="Proteomes" id="UP000191612">
    <property type="component" value="Unassembled WGS sequence"/>
</dbReference>
<dbReference type="Gene3D" id="3.30.160.60">
    <property type="entry name" value="Classic Zinc Finger"/>
    <property type="match status" value="1"/>
</dbReference>
<feature type="region of interest" description="Disordered" evidence="2">
    <location>
        <begin position="18"/>
        <end position="52"/>
    </location>
</feature>
<dbReference type="SMART" id="SM00355">
    <property type="entry name" value="ZnF_C2H2"/>
    <property type="match status" value="2"/>
</dbReference>
<comment type="caution">
    <text evidence="4">The sequence shown here is derived from an EMBL/GenBank/DDBJ whole genome shotgun (WGS) entry which is preliminary data.</text>
</comment>
<keyword evidence="5" id="KW-1185">Reference proteome</keyword>
<dbReference type="InterPro" id="IPR036236">
    <property type="entry name" value="Znf_C2H2_sf"/>
</dbReference>
<dbReference type="GO" id="GO:0008270">
    <property type="term" value="F:zinc ion binding"/>
    <property type="evidence" value="ECO:0007669"/>
    <property type="project" value="UniProtKB-KW"/>
</dbReference>
<dbReference type="STRING" id="60172.A0A1V6R6L0"/>
<dbReference type="InterPro" id="IPR013087">
    <property type="entry name" value="Znf_C2H2_type"/>
</dbReference>
<organism evidence="4 5">
    <name type="scientific">Penicillium solitum</name>
    <dbReference type="NCBI Taxonomy" id="60172"/>
    <lineage>
        <taxon>Eukaryota</taxon>
        <taxon>Fungi</taxon>
        <taxon>Dikarya</taxon>
        <taxon>Ascomycota</taxon>
        <taxon>Pezizomycotina</taxon>
        <taxon>Eurotiomycetes</taxon>
        <taxon>Eurotiomycetidae</taxon>
        <taxon>Eurotiales</taxon>
        <taxon>Aspergillaceae</taxon>
        <taxon>Penicillium</taxon>
    </lineage>
</organism>
<keyword evidence="1" id="KW-0862">Zinc</keyword>
<protein>
    <recommendedName>
        <fullName evidence="3">C2H2-type domain-containing protein</fullName>
    </recommendedName>
</protein>
<feature type="region of interest" description="Disordered" evidence="2">
    <location>
        <begin position="64"/>
        <end position="85"/>
    </location>
</feature>
<dbReference type="Pfam" id="PF00096">
    <property type="entry name" value="zf-C2H2"/>
    <property type="match status" value="1"/>
</dbReference>
<dbReference type="AlphaFoldDB" id="A0A1V6R6L0"/>
<reference evidence="5" key="1">
    <citation type="journal article" date="2017" name="Nat. Microbiol.">
        <title>Global analysis of biosynthetic gene clusters reveals vast potential of secondary metabolite production in Penicillium species.</title>
        <authorList>
            <person name="Nielsen J.C."/>
            <person name="Grijseels S."/>
            <person name="Prigent S."/>
            <person name="Ji B."/>
            <person name="Dainat J."/>
            <person name="Nielsen K.F."/>
            <person name="Frisvad J.C."/>
            <person name="Workman M."/>
            <person name="Nielsen J."/>
        </authorList>
    </citation>
    <scope>NUCLEOTIDE SEQUENCE [LARGE SCALE GENOMIC DNA]</scope>
    <source>
        <strain evidence="5">IBT 29525</strain>
    </source>
</reference>
<evidence type="ECO:0000259" key="3">
    <source>
        <dbReference type="PROSITE" id="PS50157"/>
    </source>
</evidence>
<feature type="compositionally biased region" description="Low complexity" evidence="2">
    <location>
        <begin position="150"/>
        <end position="169"/>
    </location>
</feature>
<feature type="domain" description="C2H2-type" evidence="3">
    <location>
        <begin position="231"/>
        <end position="254"/>
    </location>
</feature>
<evidence type="ECO:0000256" key="1">
    <source>
        <dbReference type="PROSITE-ProRule" id="PRU00042"/>
    </source>
</evidence>
<dbReference type="SUPFAM" id="SSF57667">
    <property type="entry name" value="beta-beta-alpha zinc fingers"/>
    <property type="match status" value="1"/>
</dbReference>
<sequence length="258" mass="28641">MVYTSDLEEYLRLRQIFQPSGEKRNSHAETSAMQPPPHFAGQSSLPSTDWPLYDPSASHASAFLGPTWTTPTQPPTSAVGHRPVPSANWSHYDPYMSHSSRSLHPGQTMHTAIGHPTADNFYQGNMQTSPTMRCSDTEVGTEDHLSPGQTSTHTWSSTPSPSTRETSPPNQHDSEAAIVESNLVHGDPQQQDVSDGSFKCGWGGCTRRETFSSHASLMRHIKVQHVAHRSVKCPECGQAFGRVDNMKEHRGRRHRMFD</sequence>